<keyword evidence="3 6" id="KW-0560">Oxidoreductase</keyword>
<dbReference type="Gene3D" id="1.10.640.10">
    <property type="entry name" value="Haem peroxidase domain superfamily, animal type"/>
    <property type="match status" value="1"/>
</dbReference>
<evidence type="ECO:0000313" key="6">
    <source>
        <dbReference type="EMBL" id="LAA04169.1"/>
    </source>
</evidence>
<dbReference type="InterPro" id="IPR019791">
    <property type="entry name" value="Haem_peroxidase_animal"/>
</dbReference>
<comment type="subcellular location">
    <subcellularLocation>
        <location evidence="1">Secreted</location>
    </subcellularLocation>
</comment>
<dbReference type="AlphaFoldDB" id="A0A2L2Y7L8"/>
<organism evidence="6">
    <name type="scientific">Parasteatoda tepidariorum</name>
    <name type="common">Common house spider</name>
    <name type="synonym">Achaearanea tepidariorum</name>
    <dbReference type="NCBI Taxonomy" id="114398"/>
    <lineage>
        <taxon>Eukaryota</taxon>
        <taxon>Metazoa</taxon>
        <taxon>Ecdysozoa</taxon>
        <taxon>Arthropoda</taxon>
        <taxon>Chelicerata</taxon>
        <taxon>Arachnida</taxon>
        <taxon>Araneae</taxon>
        <taxon>Araneomorphae</taxon>
        <taxon>Entelegynae</taxon>
        <taxon>Araneoidea</taxon>
        <taxon>Theridiidae</taxon>
        <taxon>Parasteatoda</taxon>
    </lineage>
</organism>
<dbReference type="GO" id="GO:0006979">
    <property type="term" value="P:response to oxidative stress"/>
    <property type="evidence" value="ECO:0007669"/>
    <property type="project" value="InterPro"/>
</dbReference>
<dbReference type="GO" id="GO:0005576">
    <property type="term" value="C:extracellular region"/>
    <property type="evidence" value="ECO:0007669"/>
    <property type="project" value="UniProtKB-SubCell"/>
</dbReference>
<dbReference type="EMBL" id="IAAA01013617">
    <property type="protein sequence ID" value="LAA04169.1"/>
    <property type="molecule type" value="mRNA"/>
</dbReference>
<dbReference type="CDD" id="cd09823">
    <property type="entry name" value="peroxinectin_like"/>
    <property type="match status" value="1"/>
</dbReference>
<evidence type="ECO:0000256" key="1">
    <source>
        <dbReference type="ARBA" id="ARBA00004613"/>
    </source>
</evidence>
<keyword evidence="3 6" id="KW-0575">Peroxidase</keyword>
<keyword evidence="5" id="KW-0349">Heme</keyword>
<feature type="binding site" description="axial binding residue" evidence="5">
    <location>
        <position position="439"/>
    </location>
    <ligand>
        <name>heme b</name>
        <dbReference type="ChEBI" id="CHEBI:60344"/>
    </ligand>
    <ligandPart>
        <name>Fe</name>
        <dbReference type="ChEBI" id="CHEBI:18248"/>
    </ligandPart>
</feature>
<dbReference type="PANTHER" id="PTHR11475:SF143">
    <property type="entry name" value="PUTATIVE-RELATED"/>
    <property type="match status" value="1"/>
</dbReference>
<reference evidence="6" key="1">
    <citation type="journal article" date="2016" name="Mol. Ecol. Resour.">
        <title>Evaluation of the impact of RNA preservation methods of spiders for de novo transcriptome assembly.</title>
        <authorList>
            <person name="Kono N."/>
            <person name="Nakamura H."/>
            <person name="Ito Y."/>
            <person name="Tomita M."/>
            <person name="Arakawa K."/>
        </authorList>
    </citation>
    <scope>NUCLEOTIDE SEQUENCE</scope>
    <source>
        <tissue evidence="6">Whole body</tissue>
    </source>
</reference>
<dbReference type="EMBL" id="IAAA01013616">
    <property type="protein sequence ID" value="LAA04164.1"/>
    <property type="molecule type" value="mRNA"/>
</dbReference>
<dbReference type="GO" id="GO:0020037">
    <property type="term" value="F:heme binding"/>
    <property type="evidence" value="ECO:0007669"/>
    <property type="project" value="InterPro"/>
</dbReference>
<protein>
    <submittedName>
        <fullName evidence="6">Peroxidase</fullName>
    </submittedName>
</protein>
<dbReference type="OrthoDB" id="6417353at2759"/>
<dbReference type="InterPro" id="IPR010255">
    <property type="entry name" value="Haem_peroxidase_sf"/>
</dbReference>
<evidence type="ECO:0000256" key="5">
    <source>
        <dbReference type="PIRSR" id="PIRSR619791-2"/>
    </source>
</evidence>
<dbReference type="InterPro" id="IPR037120">
    <property type="entry name" value="Haem_peroxidase_sf_animal"/>
</dbReference>
<dbReference type="Pfam" id="PF03098">
    <property type="entry name" value="An_peroxidase"/>
    <property type="match status" value="1"/>
</dbReference>
<dbReference type="GO" id="GO:0046872">
    <property type="term" value="F:metal ion binding"/>
    <property type="evidence" value="ECO:0007669"/>
    <property type="project" value="UniProtKB-KW"/>
</dbReference>
<evidence type="ECO:0000256" key="2">
    <source>
        <dbReference type="ARBA" id="ARBA00022525"/>
    </source>
</evidence>
<name>A0A2L2Y7L8_PARTP</name>
<evidence type="ECO:0000256" key="4">
    <source>
        <dbReference type="ARBA" id="ARBA00022729"/>
    </source>
</evidence>
<evidence type="ECO:0000256" key="3">
    <source>
        <dbReference type="ARBA" id="ARBA00022559"/>
    </source>
</evidence>
<dbReference type="PROSITE" id="PS50292">
    <property type="entry name" value="PEROXIDASE_3"/>
    <property type="match status" value="1"/>
</dbReference>
<sequence>MNEYLRKKIQIVILFLCFFYKIHCQSTIWNVRGKTMYQPQRLHSSEYPRSHIYPRGSDELAENSYYYQPVYGPQRQNDACSMKASILDERAIDATRESIRQCTQDHDSCYYAKHSKYRAIDGSCNNIKNPEWGKSEGCLQRILPFDYADRISKPRVSCTGNPLPNPRLVSNVFHQQKHSKKDDLTTAFMEWGQMLAHDLSLNDVFKTPESGYNLPIQCCNPGPVINDRCFSLPVPPGDPFYPKYGVTCISFARTVPCPVCRAGQRVHWNQNTGYHDLSLVYGSTPDEAQKLRSGDRGMLDVDYTPKAGPILPSVPIEDLCVSPPGQSACFKAGDTRVNQNPFLIVVHTYLMRHHNFICQELSEVNPHWDDEKLYQEGRRLNIAIAQFITYSAYLPNVLGEIMQKEGINVLPGAKYTKYDPELEPTIADEYATAAARYGHTLIPSRLSQIDPKTNEEHGAWLRDLYYNPFGFRYGMYDETAKGMTVDRKEKHDVFLVDDVRNYLYRRTYLNETTGRDLAAVSILRGRDHGIPGYTYYLSYFFNITIRSFEDLEKVLPAKSVELLEGLYESPHDIDLYSAGLAEYYVPGGFVGPTFGAILGQQYKRIKFGDRYWFEHGNEAGSFTPEQLLEIKRSSIARIFCETTRIRKIQKKAFRPPSAKNPVVSCEEIHRFNFELWRE</sequence>
<dbReference type="PANTHER" id="PTHR11475">
    <property type="entry name" value="OXIDASE/PEROXIDASE"/>
    <property type="match status" value="1"/>
</dbReference>
<keyword evidence="2" id="KW-0964">Secreted</keyword>
<keyword evidence="5" id="KW-0479">Metal-binding</keyword>
<keyword evidence="5" id="KW-0408">Iron</keyword>
<dbReference type="GO" id="GO:0004601">
    <property type="term" value="F:peroxidase activity"/>
    <property type="evidence" value="ECO:0007669"/>
    <property type="project" value="UniProtKB-KW"/>
</dbReference>
<accession>A0A2L2Y7L8</accession>
<proteinExistence type="evidence at transcript level"/>
<dbReference type="PRINTS" id="PR00457">
    <property type="entry name" value="ANPEROXIDASE"/>
</dbReference>
<dbReference type="SUPFAM" id="SSF48113">
    <property type="entry name" value="Heme-dependent peroxidases"/>
    <property type="match status" value="1"/>
</dbReference>
<keyword evidence="4" id="KW-0732">Signal</keyword>
<dbReference type="FunFam" id="1.10.640.10:FF:000003">
    <property type="entry name" value="chorion peroxidase"/>
    <property type="match status" value="1"/>
</dbReference>